<name>A0AAV5RNQ8_STABA</name>
<sequence>MIQPLNLLSSALVLLAVSANALGDSSPFALVSNTQDMTIKTALTEELADPSNTSLAKLIGESVSQCSYDSYIFIKYPKASAGSFNKHDMPYLTEAVDKSTSSLLRPNVVISDPVREHILMDSVRSHLQDECGAVIQDIDIGDANEYKFSLYEDTQPRVFYFNFPDNEVAQASDVDLVLKQVIGHLPSPNFLLAIMSTFSDGDNLVGSTNSDNDVHVLSGGNSNDKVEYESLFQNYQFFSPALFMCLMVSGLLIFVFIIALKAVSSLQISPAAFEPQQQIPKKNL</sequence>
<evidence type="ECO:0000259" key="12">
    <source>
        <dbReference type="Pfam" id="PF20520"/>
    </source>
</evidence>
<evidence type="ECO:0000256" key="10">
    <source>
        <dbReference type="SAM" id="Phobius"/>
    </source>
</evidence>
<dbReference type="InterPro" id="IPR037654">
    <property type="entry name" value="Big1"/>
</dbReference>
<reference evidence="13 14" key="1">
    <citation type="journal article" date="2023" name="Elife">
        <title>Identification of key yeast species and microbe-microbe interactions impacting larval growth of Drosophila in the wild.</title>
        <authorList>
            <person name="Mure A."/>
            <person name="Sugiura Y."/>
            <person name="Maeda R."/>
            <person name="Honda K."/>
            <person name="Sakurai N."/>
            <person name="Takahashi Y."/>
            <person name="Watada M."/>
            <person name="Katoh T."/>
            <person name="Gotoh A."/>
            <person name="Gotoh Y."/>
            <person name="Taniguchi I."/>
            <person name="Nakamura K."/>
            <person name="Hayashi T."/>
            <person name="Katayama T."/>
            <person name="Uemura T."/>
            <person name="Hattori Y."/>
        </authorList>
    </citation>
    <scope>NUCLEOTIDE SEQUENCE [LARGE SCALE GENOMIC DNA]</scope>
    <source>
        <strain evidence="13 14">SB-73</strain>
    </source>
</reference>
<dbReference type="InterPro" id="IPR046756">
    <property type="entry name" value="VAS1/VOA1_TM"/>
</dbReference>
<dbReference type="GO" id="GO:0071555">
    <property type="term" value="P:cell wall organization"/>
    <property type="evidence" value="ECO:0007669"/>
    <property type="project" value="UniProtKB-KW"/>
</dbReference>
<feature type="transmembrane region" description="Helical" evidence="10">
    <location>
        <begin position="237"/>
        <end position="260"/>
    </location>
</feature>
<keyword evidence="4 10" id="KW-0812">Transmembrane</keyword>
<evidence type="ECO:0000256" key="11">
    <source>
        <dbReference type="SAM" id="SignalP"/>
    </source>
</evidence>
<gene>
    <name evidence="13" type="ORF">DASB73_035300</name>
</gene>
<evidence type="ECO:0000256" key="5">
    <source>
        <dbReference type="ARBA" id="ARBA00022729"/>
    </source>
</evidence>
<feature type="signal peptide" evidence="11">
    <location>
        <begin position="1"/>
        <end position="23"/>
    </location>
</feature>
<evidence type="ECO:0000256" key="6">
    <source>
        <dbReference type="ARBA" id="ARBA00022824"/>
    </source>
</evidence>
<keyword evidence="9" id="KW-0961">Cell wall biogenesis/degradation</keyword>
<evidence type="ECO:0000256" key="8">
    <source>
        <dbReference type="ARBA" id="ARBA00023136"/>
    </source>
</evidence>
<dbReference type="PANTHER" id="PTHR28285">
    <property type="entry name" value="PROTEIN BIG1"/>
    <property type="match status" value="1"/>
</dbReference>
<evidence type="ECO:0000256" key="1">
    <source>
        <dbReference type="ARBA" id="ARBA00004115"/>
    </source>
</evidence>
<organism evidence="13 14">
    <name type="scientific">Starmerella bacillaris</name>
    <name type="common">Yeast</name>
    <name type="synonym">Candida zemplinina</name>
    <dbReference type="NCBI Taxonomy" id="1247836"/>
    <lineage>
        <taxon>Eukaryota</taxon>
        <taxon>Fungi</taxon>
        <taxon>Dikarya</taxon>
        <taxon>Ascomycota</taxon>
        <taxon>Saccharomycotina</taxon>
        <taxon>Dipodascomycetes</taxon>
        <taxon>Dipodascales</taxon>
        <taxon>Trichomonascaceae</taxon>
        <taxon>Starmerella</taxon>
    </lineage>
</organism>
<dbReference type="PANTHER" id="PTHR28285:SF1">
    <property type="entry name" value="PROTEIN BIG1"/>
    <property type="match status" value="1"/>
</dbReference>
<comment type="subcellular location">
    <subcellularLocation>
        <location evidence="1">Endoplasmic reticulum membrane</location>
        <topology evidence="1">Single-pass type I membrane protein</topology>
    </subcellularLocation>
</comment>
<dbReference type="GO" id="GO:0005789">
    <property type="term" value="C:endoplasmic reticulum membrane"/>
    <property type="evidence" value="ECO:0007669"/>
    <property type="project" value="UniProtKB-SubCell"/>
</dbReference>
<feature type="chain" id="PRO_5043484403" description="Protein BIG1" evidence="11">
    <location>
        <begin position="24"/>
        <end position="284"/>
    </location>
</feature>
<dbReference type="GO" id="GO:0009272">
    <property type="term" value="P:fungal-type cell wall biogenesis"/>
    <property type="evidence" value="ECO:0007669"/>
    <property type="project" value="TreeGrafter"/>
</dbReference>
<evidence type="ECO:0000256" key="7">
    <source>
        <dbReference type="ARBA" id="ARBA00022989"/>
    </source>
</evidence>
<comment type="similarity">
    <text evidence="2">Belongs to the BIG1 family.</text>
</comment>
<evidence type="ECO:0000256" key="4">
    <source>
        <dbReference type="ARBA" id="ARBA00022692"/>
    </source>
</evidence>
<evidence type="ECO:0000313" key="14">
    <source>
        <dbReference type="Proteomes" id="UP001362899"/>
    </source>
</evidence>
<evidence type="ECO:0000256" key="3">
    <source>
        <dbReference type="ARBA" id="ARBA00022089"/>
    </source>
</evidence>
<dbReference type="EMBL" id="BTGC01000008">
    <property type="protein sequence ID" value="GMM52567.1"/>
    <property type="molecule type" value="Genomic_DNA"/>
</dbReference>
<dbReference type="GO" id="GO:0006078">
    <property type="term" value="P:(1-&gt;6)-beta-D-glucan biosynthetic process"/>
    <property type="evidence" value="ECO:0007669"/>
    <property type="project" value="TreeGrafter"/>
</dbReference>
<dbReference type="AlphaFoldDB" id="A0AAV5RNQ8"/>
<accession>A0AAV5RNQ8</accession>
<keyword evidence="7 10" id="KW-1133">Transmembrane helix</keyword>
<evidence type="ECO:0000256" key="9">
    <source>
        <dbReference type="ARBA" id="ARBA00023316"/>
    </source>
</evidence>
<comment type="caution">
    <text evidence="13">The sequence shown here is derived from an EMBL/GenBank/DDBJ whole genome shotgun (WGS) entry which is preliminary data.</text>
</comment>
<evidence type="ECO:0000256" key="2">
    <source>
        <dbReference type="ARBA" id="ARBA00008203"/>
    </source>
</evidence>
<dbReference type="Pfam" id="PF20520">
    <property type="entry name" value="Ac45-VOA1_TM"/>
    <property type="match status" value="1"/>
</dbReference>
<keyword evidence="6" id="KW-0256">Endoplasmic reticulum</keyword>
<proteinExistence type="inferred from homology"/>
<keyword evidence="5 11" id="KW-0732">Signal</keyword>
<feature type="domain" description="V-type proton ATPase subunit S1/VOA1 transmembrane" evidence="12">
    <location>
        <begin position="236"/>
        <end position="274"/>
    </location>
</feature>
<protein>
    <recommendedName>
        <fullName evidence="3">Protein BIG1</fullName>
    </recommendedName>
</protein>
<dbReference type="Proteomes" id="UP001362899">
    <property type="component" value="Unassembled WGS sequence"/>
</dbReference>
<evidence type="ECO:0000313" key="13">
    <source>
        <dbReference type="EMBL" id="GMM52567.1"/>
    </source>
</evidence>
<keyword evidence="8 10" id="KW-0472">Membrane</keyword>
<keyword evidence="14" id="KW-1185">Reference proteome</keyword>